<feature type="domain" description="C2H2-type" evidence="8">
    <location>
        <begin position="157"/>
        <end position="184"/>
    </location>
</feature>
<evidence type="ECO:0000256" key="4">
    <source>
        <dbReference type="ARBA" id="ARBA00022771"/>
    </source>
</evidence>
<keyword evidence="2" id="KW-0479">Metal-binding</keyword>
<feature type="domain" description="C2H2-type" evidence="8">
    <location>
        <begin position="217"/>
        <end position="245"/>
    </location>
</feature>
<dbReference type="SMART" id="SM00355">
    <property type="entry name" value="ZnF_C2H2"/>
    <property type="match status" value="10"/>
</dbReference>
<accession>A0A226DSL0</accession>
<dbReference type="SUPFAM" id="SSF57667">
    <property type="entry name" value="beta-beta-alpha zinc fingers"/>
    <property type="match status" value="5"/>
</dbReference>
<dbReference type="GO" id="GO:0008270">
    <property type="term" value="F:zinc ion binding"/>
    <property type="evidence" value="ECO:0007669"/>
    <property type="project" value="UniProtKB-KW"/>
</dbReference>
<dbReference type="OrthoDB" id="3565419at2759"/>
<keyword evidence="3" id="KW-0677">Repeat</keyword>
<dbReference type="InterPro" id="IPR036236">
    <property type="entry name" value="Znf_C2H2_sf"/>
</dbReference>
<dbReference type="InterPro" id="IPR013087">
    <property type="entry name" value="Znf_C2H2_type"/>
</dbReference>
<organism evidence="9 10">
    <name type="scientific">Folsomia candida</name>
    <name type="common">Springtail</name>
    <dbReference type="NCBI Taxonomy" id="158441"/>
    <lineage>
        <taxon>Eukaryota</taxon>
        <taxon>Metazoa</taxon>
        <taxon>Ecdysozoa</taxon>
        <taxon>Arthropoda</taxon>
        <taxon>Hexapoda</taxon>
        <taxon>Collembola</taxon>
        <taxon>Entomobryomorpha</taxon>
        <taxon>Isotomoidea</taxon>
        <taxon>Isotomidae</taxon>
        <taxon>Proisotominae</taxon>
        <taxon>Folsomia</taxon>
    </lineage>
</organism>
<feature type="domain" description="C2H2-type" evidence="8">
    <location>
        <begin position="66"/>
        <end position="94"/>
    </location>
</feature>
<dbReference type="OMA" id="SNHARTH"/>
<keyword evidence="10" id="KW-1185">Reference proteome</keyword>
<feature type="domain" description="C2H2-type" evidence="8">
    <location>
        <begin position="129"/>
        <end position="156"/>
    </location>
</feature>
<dbReference type="STRING" id="158441.A0A226DSL0"/>
<sequence>MEQRQGSGWTCSKCLKTFDTKANLKYHMFSHDVFAKVKCEVCGKVLKNPVILSQHIKLHDTKRDRPSCDICQRIFSTPANLRTHIRTVHNRTKRPRFPFEFPDCDKSYLSKGDVLKHIKSEHSENPTRFPCTLCGKEFKLTTNLERHISSHTTEKAFVCSTCGRSFAHSITLKRHKATNSEKSTRWTVKCELCNHVSLRRAHLQSHIQAVHENQRNYPCTFCDQRFSTLVIMRRHVEARHTGNSERIHSCDKCKFLSHSKISLYQHARRHNLVKRQKCCFCKKQFFYFWELVIHCRRHTLEQ</sequence>
<dbReference type="GO" id="GO:0005634">
    <property type="term" value="C:nucleus"/>
    <property type="evidence" value="ECO:0007669"/>
    <property type="project" value="UniProtKB-SubCell"/>
</dbReference>
<gene>
    <name evidence="9" type="ORF">Fcan01_17652</name>
</gene>
<evidence type="ECO:0000256" key="7">
    <source>
        <dbReference type="PROSITE-ProRule" id="PRU00042"/>
    </source>
</evidence>
<evidence type="ECO:0000256" key="6">
    <source>
        <dbReference type="ARBA" id="ARBA00023242"/>
    </source>
</evidence>
<name>A0A226DSL0_FOLCA</name>
<feature type="domain" description="C2H2-type" evidence="8">
    <location>
        <begin position="9"/>
        <end position="31"/>
    </location>
</feature>
<evidence type="ECO:0000313" key="10">
    <source>
        <dbReference type="Proteomes" id="UP000198287"/>
    </source>
</evidence>
<dbReference type="GO" id="GO:0006357">
    <property type="term" value="P:regulation of transcription by RNA polymerase II"/>
    <property type="evidence" value="ECO:0007669"/>
    <property type="project" value="TreeGrafter"/>
</dbReference>
<proteinExistence type="predicted"/>
<evidence type="ECO:0000313" key="9">
    <source>
        <dbReference type="EMBL" id="OXA47681.1"/>
    </source>
</evidence>
<comment type="caution">
    <text evidence="9">The sequence shown here is derived from an EMBL/GenBank/DDBJ whole genome shotgun (WGS) entry which is preliminary data.</text>
</comment>
<dbReference type="PROSITE" id="PS00028">
    <property type="entry name" value="ZINC_FINGER_C2H2_1"/>
    <property type="match status" value="6"/>
</dbReference>
<dbReference type="FunFam" id="3.30.160.60:FF:000446">
    <property type="entry name" value="Zinc finger protein"/>
    <property type="match status" value="1"/>
</dbReference>
<feature type="domain" description="C2H2-type" evidence="8">
    <location>
        <begin position="276"/>
        <end position="302"/>
    </location>
</feature>
<dbReference type="AlphaFoldDB" id="A0A226DSL0"/>
<evidence type="ECO:0000256" key="5">
    <source>
        <dbReference type="ARBA" id="ARBA00022833"/>
    </source>
</evidence>
<evidence type="ECO:0000256" key="1">
    <source>
        <dbReference type="ARBA" id="ARBA00004123"/>
    </source>
</evidence>
<reference evidence="9 10" key="1">
    <citation type="submission" date="2015-12" db="EMBL/GenBank/DDBJ databases">
        <title>The genome of Folsomia candida.</title>
        <authorList>
            <person name="Faddeeva A."/>
            <person name="Derks M.F."/>
            <person name="Anvar Y."/>
            <person name="Smit S."/>
            <person name="Van Straalen N."/>
            <person name="Roelofs D."/>
        </authorList>
    </citation>
    <scope>NUCLEOTIDE SEQUENCE [LARGE SCALE GENOMIC DNA]</scope>
    <source>
        <strain evidence="9 10">VU population</strain>
        <tissue evidence="9">Whole body</tissue>
    </source>
</reference>
<dbReference type="GO" id="GO:0000978">
    <property type="term" value="F:RNA polymerase II cis-regulatory region sequence-specific DNA binding"/>
    <property type="evidence" value="ECO:0007669"/>
    <property type="project" value="TreeGrafter"/>
</dbReference>
<keyword evidence="4 7" id="KW-0863">Zinc-finger</keyword>
<dbReference type="Gene3D" id="3.30.160.60">
    <property type="entry name" value="Classic Zinc Finger"/>
    <property type="match status" value="5"/>
</dbReference>
<evidence type="ECO:0000259" key="8">
    <source>
        <dbReference type="PROSITE" id="PS50157"/>
    </source>
</evidence>
<evidence type="ECO:0000256" key="2">
    <source>
        <dbReference type="ARBA" id="ARBA00022723"/>
    </source>
</evidence>
<dbReference type="PANTHER" id="PTHR24390">
    <property type="entry name" value="ZINC FINGER PROTEIN"/>
    <property type="match status" value="1"/>
</dbReference>
<dbReference type="FunFam" id="3.30.160.60:FF:000145">
    <property type="entry name" value="Zinc finger protein 574"/>
    <property type="match status" value="1"/>
</dbReference>
<dbReference type="Proteomes" id="UP000198287">
    <property type="component" value="Unassembled WGS sequence"/>
</dbReference>
<feature type="domain" description="C2H2-type" evidence="8">
    <location>
        <begin position="37"/>
        <end position="64"/>
    </location>
</feature>
<evidence type="ECO:0000256" key="3">
    <source>
        <dbReference type="ARBA" id="ARBA00022737"/>
    </source>
</evidence>
<protein>
    <submittedName>
        <fullName evidence="9">Zinc finger protein 26</fullName>
    </submittedName>
</protein>
<keyword evidence="5" id="KW-0862">Zinc</keyword>
<dbReference type="Pfam" id="PF00096">
    <property type="entry name" value="zf-C2H2"/>
    <property type="match status" value="4"/>
</dbReference>
<dbReference type="EMBL" id="LNIX01000013">
    <property type="protein sequence ID" value="OXA47681.1"/>
    <property type="molecule type" value="Genomic_DNA"/>
</dbReference>
<feature type="domain" description="C2H2-type" evidence="8">
    <location>
        <begin position="188"/>
        <end position="216"/>
    </location>
</feature>
<dbReference type="PANTHER" id="PTHR24390:SF79">
    <property type="entry name" value="ASPARAGINE-RICH ZINC FINGER PROTEIN AZF1"/>
    <property type="match status" value="1"/>
</dbReference>
<dbReference type="PROSITE" id="PS50157">
    <property type="entry name" value="ZINC_FINGER_C2H2_2"/>
    <property type="match status" value="8"/>
</dbReference>
<dbReference type="GO" id="GO:0003700">
    <property type="term" value="F:DNA-binding transcription factor activity"/>
    <property type="evidence" value="ECO:0007669"/>
    <property type="project" value="TreeGrafter"/>
</dbReference>
<keyword evidence="6" id="KW-0539">Nucleus</keyword>
<comment type="subcellular location">
    <subcellularLocation>
        <location evidence="1">Nucleus</location>
    </subcellularLocation>
</comment>